<dbReference type="AlphaFoldDB" id="A0AAE1C889"/>
<evidence type="ECO:0000313" key="3">
    <source>
        <dbReference type="Proteomes" id="UP001270362"/>
    </source>
</evidence>
<organism evidence="2 3">
    <name type="scientific">Podospora appendiculata</name>
    <dbReference type="NCBI Taxonomy" id="314037"/>
    <lineage>
        <taxon>Eukaryota</taxon>
        <taxon>Fungi</taxon>
        <taxon>Dikarya</taxon>
        <taxon>Ascomycota</taxon>
        <taxon>Pezizomycotina</taxon>
        <taxon>Sordariomycetes</taxon>
        <taxon>Sordariomycetidae</taxon>
        <taxon>Sordariales</taxon>
        <taxon>Podosporaceae</taxon>
        <taxon>Podospora</taxon>
    </lineage>
</organism>
<reference evidence="2" key="1">
    <citation type="journal article" date="2023" name="Mol. Phylogenet. Evol.">
        <title>Genome-scale phylogeny and comparative genomics of the fungal order Sordariales.</title>
        <authorList>
            <person name="Hensen N."/>
            <person name="Bonometti L."/>
            <person name="Westerberg I."/>
            <person name="Brannstrom I.O."/>
            <person name="Guillou S."/>
            <person name="Cros-Aarteil S."/>
            <person name="Calhoun S."/>
            <person name="Haridas S."/>
            <person name="Kuo A."/>
            <person name="Mondo S."/>
            <person name="Pangilinan J."/>
            <person name="Riley R."/>
            <person name="LaButti K."/>
            <person name="Andreopoulos B."/>
            <person name="Lipzen A."/>
            <person name="Chen C."/>
            <person name="Yan M."/>
            <person name="Daum C."/>
            <person name="Ng V."/>
            <person name="Clum A."/>
            <person name="Steindorff A."/>
            <person name="Ohm R.A."/>
            <person name="Martin F."/>
            <person name="Silar P."/>
            <person name="Natvig D.O."/>
            <person name="Lalanne C."/>
            <person name="Gautier V."/>
            <person name="Ament-Velasquez S.L."/>
            <person name="Kruys A."/>
            <person name="Hutchinson M.I."/>
            <person name="Powell A.J."/>
            <person name="Barry K."/>
            <person name="Miller A.N."/>
            <person name="Grigoriev I.V."/>
            <person name="Debuchy R."/>
            <person name="Gladieux P."/>
            <person name="Hiltunen Thoren M."/>
            <person name="Johannesson H."/>
        </authorList>
    </citation>
    <scope>NUCLEOTIDE SEQUENCE</scope>
    <source>
        <strain evidence="2">CBS 314.62</strain>
    </source>
</reference>
<proteinExistence type="predicted"/>
<evidence type="ECO:0000313" key="2">
    <source>
        <dbReference type="EMBL" id="KAK3682608.1"/>
    </source>
</evidence>
<evidence type="ECO:0000256" key="1">
    <source>
        <dbReference type="SAM" id="MobiDB-lite"/>
    </source>
</evidence>
<keyword evidence="3" id="KW-1185">Reference proteome</keyword>
<dbReference type="Proteomes" id="UP001270362">
    <property type="component" value="Unassembled WGS sequence"/>
</dbReference>
<comment type="caution">
    <text evidence="2">The sequence shown here is derived from an EMBL/GenBank/DDBJ whole genome shotgun (WGS) entry which is preliminary data.</text>
</comment>
<reference evidence="2" key="2">
    <citation type="submission" date="2023-06" db="EMBL/GenBank/DDBJ databases">
        <authorList>
            <consortium name="Lawrence Berkeley National Laboratory"/>
            <person name="Haridas S."/>
            <person name="Hensen N."/>
            <person name="Bonometti L."/>
            <person name="Westerberg I."/>
            <person name="Brannstrom I.O."/>
            <person name="Guillou S."/>
            <person name="Cros-Aarteil S."/>
            <person name="Calhoun S."/>
            <person name="Kuo A."/>
            <person name="Mondo S."/>
            <person name="Pangilinan J."/>
            <person name="Riley R."/>
            <person name="Labutti K."/>
            <person name="Andreopoulos B."/>
            <person name="Lipzen A."/>
            <person name="Chen C."/>
            <person name="Yanf M."/>
            <person name="Daum C."/>
            <person name="Ng V."/>
            <person name="Clum A."/>
            <person name="Steindorff A."/>
            <person name="Ohm R."/>
            <person name="Martin F."/>
            <person name="Silar P."/>
            <person name="Natvig D."/>
            <person name="Lalanne C."/>
            <person name="Gautier V."/>
            <person name="Ament-Velasquez S.L."/>
            <person name="Kruys A."/>
            <person name="Hutchinson M.I."/>
            <person name="Powell A.J."/>
            <person name="Barry K."/>
            <person name="Miller A.N."/>
            <person name="Grigoriev I.V."/>
            <person name="Debuchy R."/>
            <person name="Gladieux P."/>
            <person name="Thoren M.H."/>
            <person name="Johannesson H."/>
        </authorList>
    </citation>
    <scope>NUCLEOTIDE SEQUENCE</scope>
    <source>
        <strain evidence="2">CBS 314.62</strain>
    </source>
</reference>
<gene>
    <name evidence="2" type="ORF">B0T22DRAFT_289896</name>
</gene>
<feature type="region of interest" description="Disordered" evidence="1">
    <location>
        <begin position="1"/>
        <end position="22"/>
    </location>
</feature>
<accession>A0AAE1C889</accession>
<sequence length="229" mass="24835">MRLKTRSSHDAESYTPSDPRSSPLKHWTHLLDARLPSHVLYGLGRFPFHISRPACLPCSRMVGCLVEQPRATSSAEAGNSVKADPGHECYVGAPPLPPPLISRHVSLCVARLWSRQSGRSRDDGITHSLIMLPFPSSCSPPPPPQVKSTLTPTQNAFSNRATFSTPTKIISPTSCRASSAQAKQPSHAHQMRLPASLPACLPKVAWNLAHLTDISVNHLPQKNARISSG</sequence>
<protein>
    <submittedName>
        <fullName evidence="2">Uncharacterized protein</fullName>
    </submittedName>
</protein>
<dbReference type="EMBL" id="JAULSO010000005">
    <property type="protein sequence ID" value="KAK3682608.1"/>
    <property type="molecule type" value="Genomic_DNA"/>
</dbReference>
<name>A0AAE1C889_9PEZI</name>